<dbReference type="InterPro" id="IPR019148">
    <property type="entry name" value="Nuclear_protein_DGCR14_ESS-2"/>
</dbReference>
<name>A0A9W8ANM8_9FUNG</name>
<gene>
    <name evidence="5" type="ORF">IWQ62_003823</name>
</gene>
<sequence length="379" mass="42781">MATPTTTSPRDRTTKQTLTEEEYVQSVDHIVQRDFFPYISELRKENLALDLGSWSSARVSADTPLGDILHVQGQSSTKPWSATVERESSLRSPSPPTELPTVTQHINLDAFQSQYDNEDNVSFTRLVEQDNRQRKKKYAWAYEAEAKAQSRRRIRHQERPHLPGNTLNVRGHITAVEDQLPSAESPDQTASPDAATHNRSSTAVLNEPWDYQARNPLMFPPTAPTDEHRSSPGISASKQIIHANTRFSESELRQQRMVQESEQWSDDDSDAEQLLVTPLVSTQRKVDSFQPNASPASTSGPWYHLPSTPRRELLAQRLAEGSTRPKGAGRLTPSILHSPRHSNVVKSQRDRLTRRLTLSPAAQALYQRTRHRVTPKPRG</sequence>
<evidence type="ECO:0000256" key="2">
    <source>
        <dbReference type="ARBA" id="ARBA00009072"/>
    </source>
</evidence>
<feature type="compositionally biased region" description="Polar residues" evidence="4">
    <location>
        <begin position="286"/>
        <end position="300"/>
    </location>
</feature>
<reference evidence="5" key="1">
    <citation type="submission" date="2022-07" db="EMBL/GenBank/DDBJ databases">
        <title>Phylogenomic reconstructions and comparative analyses of Kickxellomycotina fungi.</title>
        <authorList>
            <person name="Reynolds N.K."/>
            <person name="Stajich J.E."/>
            <person name="Barry K."/>
            <person name="Grigoriev I.V."/>
            <person name="Crous P."/>
            <person name="Smith M.E."/>
        </authorList>
    </citation>
    <scope>NUCLEOTIDE SEQUENCE</scope>
    <source>
        <strain evidence="5">RSA 1196</strain>
    </source>
</reference>
<feature type="region of interest" description="Disordered" evidence="4">
    <location>
        <begin position="286"/>
        <end position="305"/>
    </location>
</feature>
<comment type="subcellular location">
    <subcellularLocation>
        <location evidence="1">Nucleus</location>
    </subcellularLocation>
</comment>
<feature type="region of interest" description="Disordered" evidence="4">
    <location>
        <begin position="1"/>
        <end position="20"/>
    </location>
</feature>
<dbReference type="Pfam" id="PF09751">
    <property type="entry name" value="Es2"/>
    <property type="match status" value="2"/>
</dbReference>
<proteinExistence type="inferred from homology"/>
<protein>
    <submittedName>
        <fullName evidence="5">Uncharacterized protein</fullName>
    </submittedName>
</protein>
<feature type="compositionally biased region" description="Polar residues" evidence="4">
    <location>
        <begin position="185"/>
        <end position="204"/>
    </location>
</feature>
<dbReference type="PANTHER" id="PTHR12940:SF0">
    <property type="entry name" value="SPLICING FACTOR ESS-2 HOMOLOG"/>
    <property type="match status" value="1"/>
</dbReference>
<evidence type="ECO:0000256" key="4">
    <source>
        <dbReference type="SAM" id="MobiDB-lite"/>
    </source>
</evidence>
<keyword evidence="6" id="KW-1185">Reference proteome</keyword>
<evidence type="ECO:0000313" key="6">
    <source>
        <dbReference type="Proteomes" id="UP001150925"/>
    </source>
</evidence>
<dbReference type="GO" id="GO:0071013">
    <property type="term" value="C:catalytic step 2 spliceosome"/>
    <property type="evidence" value="ECO:0007669"/>
    <property type="project" value="TreeGrafter"/>
</dbReference>
<feature type="region of interest" description="Disordered" evidence="4">
    <location>
        <begin position="148"/>
        <end position="270"/>
    </location>
</feature>
<dbReference type="AlphaFoldDB" id="A0A9W8ANM8"/>
<comment type="caution">
    <text evidence="5">The sequence shown here is derived from an EMBL/GenBank/DDBJ whole genome shotgun (WGS) entry which is preliminary data.</text>
</comment>
<feature type="compositionally biased region" description="Basic residues" evidence="4">
    <location>
        <begin position="149"/>
        <end position="158"/>
    </location>
</feature>
<feature type="region of interest" description="Disordered" evidence="4">
    <location>
        <begin position="73"/>
        <end position="98"/>
    </location>
</feature>
<accession>A0A9W8ANM8</accession>
<evidence type="ECO:0000256" key="3">
    <source>
        <dbReference type="ARBA" id="ARBA00023242"/>
    </source>
</evidence>
<organism evidence="5 6">
    <name type="scientific">Dispira parvispora</name>
    <dbReference type="NCBI Taxonomy" id="1520584"/>
    <lineage>
        <taxon>Eukaryota</taxon>
        <taxon>Fungi</taxon>
        <taxon>Fungi incertae sedis</taxon>
        <taxon>Zoopagomycota</taxon>
        <taxon>Kickxellomycotina</taxon>
        <taxon>Dimargaritomycetes</taxon>
        <taxon>Dimargaritales</taxon>
        <taxon>Dimargaritaceae</taxon>
        <taxon>Dispira</taxon>
    </lineage>
</organism>
<dbReference type="EMBL" id="JANBPY010001115">
    <property type="protein sequence ID" value="KAJ1961554.1"/>
    <property type="molecule type" value="Genomic_DNA"/>
</dbReference>
<dbReference type="PANTHER" id="PTHR12940">
    <property type="entry name" value="ES-2 PROTEIN - RELATED"/>
    <property type="match status" value="1"/>
</dbReference>
<comment type="similarity">
    <text evidence="2">Belongs to the ESS2 family.</text>
</comment>
<dbReference type="Proteomes" id="UP001150925">
    <property type="component" value="Unassembled WGS sequence"/>
</dbReference>
<evidence type="ECO:0000256" key="1">
    <source>
        <dbReference type="ARBA" id="ARBA00004123"/>
    </source>
</evidence>
<keyword evidence="3" id="KW-0539">Nucleus</keyword>
<dbReference type="OrthoDB" id="19679at2759"/>
<evidence type="ECO:0000313" key="5">
    <source>
        <dbReference type="EMBL" id="KAJ1961554.1"/>
    </source>
</evidence>